<dbReference type="InterPro" id="IPR029058">
    <property type="entry name" value="AB_hydrolase_fold"/>
</dbReference>
<dbReference type="InterPro" id="IPR011008">
    <property type="entry name" value="Dimeric_a/b-barrel"/>
</dbReference>
<reference evidence="4" key="5">
    <citation type="submission" date="2015-06" db="UniProtKB">
        <authorList>
            <consortium name="EnsemblFungi"/>
        </authorList>
    </citation>
    <scope>IDENTIFICATION</scope>
    <source>
        <strain evidence="4">ATCC 64411</strain>
    </source>
</reference>
<proteinExistence type="predicted"/>
<dbReference type="SUPFAM" id="SSF54909">
    <property type="entry name" value="Dimeric alpha+beta barrel"/>
    <property type="match status" value="1"/>
</dbReference>
<dbReference type="EMBL" id="ADBL01001763">
    <property type="status" value="NOT_ANNOTATED_CDS"/>
    <property type="molecule type" value="Genomic_DNA"/>
</dbReference>
<reference evidence="4" key="4">
    <citation type="journal article" date="2015" name="G3 (Bethesda)">
        <title>Genome sequences of three phytopathogenic species of the Magnaporthaceae family of fungi.</title>
        <authorList>
            <person name="Okagaki L.H."/>
            <person name="Nunes C.C."/>
            <person name="Sailsbery J."/>
            <person name="Clay B."/>
            <person name="Brown D."/>
            <person name="John T."/>
            <person name="Oh Y."/>
            <person name="Young N."/>
            <person name="Fitzgerald M."/>
            <person name="Haas B.J."/>
            <person name="Zeng Q."/>
            <person name="Young S."/>
            <person name="Adiconis X."/>
            <person name="Fan L."/>
            <person name="Levin J.Z."/>
            <person name="Mitchell T.K."/>
            <person name="Okubara P.A."/>
            <person name="Farman M.L."/>
            <person name="Kohn L.M."/>
            <person name="Birren B."/>
            <person name="Ma L.-J."/>
            <person name="Dean R.A."/>
        </authorList>
    </citation>
    <scope>NUCLEOTIDE SEQUENCE</scope>
    <source>
        <strain evidence="4">ATCC 64411 / 73-15</strain>
    </source>
</reference>
<dbReference type="EMBL" id="GL876971">
    <property type="protein sequence ID" value="KLU88302.1"/>
    <property type="molecule type" value="Genomic_DNA"/>
</dbReference>
<name>A0A0C4E498_MAGP6</name>
<accession>A0A0C4E498</accession>
<dbReference type="AlphaFoldDB" id="A0A0C4E498"/>
<dbReference type="PANTHER" id="PTHR43798">
    <property type="entry name" value="MONOACYLGLYCEROL LIPASE"/>
    <property type="match status" value="1"/>
</dbReference>
<dbReference type="eggNOG" id="ENOG502QR0K">
    <property type="taxonomic scope" value="Eukaryota"/>
</dbReference>
<dbReference type="InterPro" id="IPR000073">
    <property type="entry name" value="AB_hydrolase_1"/>
</dbReference>
<evidence type="ECO:0000256" key="1">
    <source>
        <dbReference type="ARBA" id="ARBA00022801"/>
    </source>
</evidence>
<dbReference type="VEuPathDB" id="FungiDB:MAPG_07289"/>
<evidence type="ECO:0000313" key="3">
    <source>
        <dbReference type="EMBL" id="KLU88302.1"/>
    </source>
</evidence>
<sequence length="602" mass="65583">MPLAMARLKTIPSNNRTRPSLFEIVYSIQGEERASTLLNIFLTSIRPPALLVPTNPLSRNRLPAMSTPGMLYVTMQPKPGLSLDQFHEWYNNEHGPTRLRLPQIFTNGLRYRATDALEPTFLAVYDVTSMSHLTTPTYTTLRENRSAREAETIGQVDVVRSFLDLVLSRQAPDFVPPEGLSDTDTKGRVLVSVDMTTFGAESESDIISWFKEEYLEMISKIPGWLRTRLYRTSTIEGGSGAPNLLTLIEFAKENGLGGPEQVAAEATPRALKNVRESIKKSNIRNYELFYVFGPAPRDLAHLSALPPARSFSTADGKTRTEAGEPGVAAIVSHVTAADGLNIPYRLEGNPSPTAPIVAFCNSLLTSFHMWDELVSIVKVQRPDLRILRYDTRGRHTGTPETPATLTMLADDLASVLKALRIPRLHALIGVSMGGATTLEFALRYPELLGRFVACDCNATSSAANTAAWKERIAMAESPEAGGIGALAGLTVSRWFHPDTMTNKAALASGMTDMVAANDVGGFRYSCQALWDYDLKPRLPECKVPGLLAVGDGDGKGALVKAMDGFKGLVGKGGVELRVVPGTGHLPMFENAAAFWSSVEDFI</sequence>
<gene>
    <name evidence="3" type="ORF">MAPG_07289</name>
</gene>
<dbReference type="Pfam" id="PF12697">
    <property type="entry name" value="Abhydrolase_6"/>
    <property type="match status" value="1"/>
</dbReference>
<evidence type="ECO:0000313" key="4">
    <source>
        <dbReference type="EnsemblFungi" id="MAPG_07289T0"/>
    </source>
</evidence>
<protein>
    <recommendedName>
        <fullName evidence="2">AB hydrolase-1 domain-containing protein</fullName>
    </recommendedName>
</protein>
<dbReference type="InterPro" id="IPR050266">
    <property type="entry name" value="AB_hydrolase_sf"/>
</dbReference>
<keyword evidence="1" id="KW-0378">Hydrolase</keyword>
<dbReference type="Gene3D" id="3.40.50.1820">
    <property type="entry name" value="alpha/beta hydrolase"/>
    <property type="match status" value="1"/>
</dbReference>
<evidence type="ECO:0000313" key="5">
    <source>
        <dbReference type="Proteomes" id="UP000011715"/>
    </source>
</evidence>
<dbReference type="Proteomes" id="UP000011715">
    <property type="component" value="Unassembled WGS sequence"/>
</dbReference>
<reference evidence="3" key="3">
    <citation type="submission" date="2011-03" db="EMBL/GenBank/DDBJ databases">
        <title>Annotation of Magnaporthe poae ATCC 64411.</title>
        <authorList>
            <person name="Ma L.-J."/>
            <person name="Dead R."/>
            <person name="Young S.K."/>
            <person name="Zeng Q."/>
            <person name="Gargeya S."/>
            <person name="Fitzgerald M."/>
            <person name="Haas B."/>
            <person name="Abouelleil A."/>
            <person name="Alvarado L."/>
            <person name="Arachchi H.M."/>
            <person name="Berlin A."/>
            <person name="Brown A."/>
            <person name="Chapman S.B."/>
            <person name="Chen Z."/>
            <person name="Dunbar C."/>
            <person name="Freedman E."/>
            <person name="Gearin G."/>
            <person name="Gellesch M."/>
            <person name="Goldberg J."/>
            <person name="Griggs A."/>
            <person name="Gujja S."/>
            <person name="Heiman D."/>
            <person name="Howarth C."/>
            <person name="Larson L."/>
            <person name="Lui A."/>
            <person name="MacDonald P.J.P."/>
            <person name="Mehta T."/>
            <person name="Montmayeur A."/>
            <person name="Murphy C."/>
            <person name="Neiman D."/>
            <person name="Pearson M."/>
            <person name="Priest M."/>
            <person name="Roberts A."/>
            <person name="Saif S."/>
            <person name="Shea T."/>
            <person name="Shenoy N."/>
            <person name="Sisk P."/>
            <person name="Stolte C."/>
            <person name="Sykes S."/>
            <person name="Yandava C."/>
            <person name="Wortman J."/>
            <person name="Nusbaum C."/>
            <person name="Birren B."/>
        </authorList>
    </citation>
    <scope>NUCLEOTIDE SEQUENCE</scope>
    <source>
        <strain evidence="3">ATCC 64411</strain>
    </source>
</reference>
<dbReference type="GO" id="GO:0016020">
    <property type="term" value="C:membrane"/>
    <property type="evidence" value="ECO:0007669"/>
    <property type="project" value="TreeGrafter"/>
</dbReference>
<feature type="domain" description="AB hydrolase-1" evidence="2">
    <location>
        <begin position="377"/>
        <end position="594"/>
    </location>
</feature>
<organism evidence="4 5">
    <name type="scientific">Magnaporthiopsis poae (strain ATCC 64411 / 73-15)</name>
    <name type="common">Kentucky bluegrass fungus</name>
    <name type="synonym">Magnaporthe poae</name>
    <dbReference type="NCBI Taxonomy" id="644358"/>
    <lineage>
        <taxon>Eukaryota</taxon>
        <taxon>Fungi</taxon>
        <taxon>Dikarya</taxon>
        <taxon>Ascomycota</taxon>
        <taxon>Pezizomycotina</taxon>
        <taxon>Sordariomycetes</taxon>
        <taxon>Sordariomycetidae</taxon>
        <taxon>Magnaporthales</taxon>
        <taxon>Magnaporthaceae</taxon>
        <taxon>Magnaporthiopsis</taxon>
    </lineage>
</organism>
<dbReference type="STRING" id="644358.A0A0C4E498"/>
<keyword evidence="5" id="KW-1185">Reference proteome</keyword>
<evidence type="ECO:0000259" key="2">
    <source>
        <dbReference type="Pfam" id="PF12697"/>
    </source>
</evidence>
<dbReference type="SUPFAM" id="SSF53474">
    <property type="entry name" value="alpha/beta-Hydrolases"/>
    <property type="match status" value="1"/>
</dbReference>
<dbReference type="GO" id="GO:0016787">
    <property type="term" value="F:hydrolase activity"/>
    <property type="evidence" value="ECO:0007669"/>
    <property type="project" value="UniProtKB-KW"/>
</dbReference>
<reference evidence="5" key="2">
    <citation type="submission" date="2010-05" db="EMBL/GenBank/DDBJ databases">
        <title>The genome sequence of Magnaporthe poae strain ATCC 64411.</title>
        <authorList>
            <person name="Ma L.-J."/>
            <person name="Dead R."/>
            <person name="Young S."/>
            <person name="Zeng Q."/>
            <person name="Koehrsen M."/>
            <person name="Alvarado L."/>
            <person name="Berlin A."/>
            <person name="Chapman S.B."/>
            <person name="Chen Z."/>
            <person name="Freedman E."/>
            <person name="Gellesch M."/>
            <person name="Goldberg J."/>
            <person name="Griggs A."/>
            <person name="Gujja S."/>
            <person name="Heilman E.R."/>
            <person name="Heiman D."/>
            <person name="Hepburn T."/>
            <person name="Howarth C."/>
            <person name="Jen D."/>
            <person name="Larson L."/>
            <person name="Mehta T."/>
            <person name="Neiman D."/>
            <person name="Pearson M."/>
            <person name="Roberts A."/>
            <person name="Saif S."/>
            <person name="Shea T."/>
            <person name="Shenoy N."/>
            <person name="Sisk P."/>
            <person name="Stolte C."/>
            <person name="Sykes S."/>
            <person name="Walk T."/>
            <person name="White J."/>
            <person name="Yandava C."/>
            <person name="Haas B."/>
            <person name="Nusbaum C."/>
            <person name="Birren B."/>
        </authorList>
    </citation>
    <scope>NUCLEOTIDE SEQUENCE [LARGE SCALE GENOMIC DNA]</scope>
    <source>
        <strain evidence="5">ATCC 64411 / 73-15</strain>
    </source>
</reference>
<dbReference type="OrthoDB" id="2851338at2759"/>
<dbReference type="EnsemblFungi" id="MAPG_07289T0">
    <property type="protein sequence ID" value="MAPG_07289T0"/>
    <property type="gene ID" value="MAPG_07289"/>
</dbReference>
<dbReference type="PANTHER" id="PTHR43798:SF31">
    <property type="entry name" value="AB HYDROLASE SUPERFAMILY PROTEIN YCLE"/>
    <property type="match status" value="1"/>
</dbReference>
<reference evidence="3" key="1">
    <citation type="submission" date="2010-05" db="EMBL/GenBank/DDBJ databases">
        <title>The Genome Sequence of Magnaporthe poae strain ATCC 64411.</title>
        <authorList>
            <consortium name="The Broad Institute Genome Sequencing Platform"/>
            <consortium name="Broad Institute Genome Sequencing Center for Infectious Disease"/>
            <person name="Ma L.-J."/>
            <person name="Dead R."/>
            <person name="Young S."/>
            <person name="Zeng Q."/>
            <person name="Koehrsen M."/>
            <person name="Alvarado L."/>
            <person name="Berlin A."/>
            <person name="Chapman S.B."/>
            <person name="Chen Z."/>
            <person name="Freedman E."/>
            <person name="Gellesch M."/>
            <person name="Goldberg J."/>
            <person name="Griggs A."/>
            <person name="Gujja S."/>
            <person name="Heilman E.R."/>
            <person name="Heiman D."/>
            <person name="Hepburn T."/>
            <person name="Howarth C."/>
            <person name="Jen D."/>
            <person name="Larson L."/>
            <person name="Mehta T."/>
            <person name="Neiman D."/>
            <person name="Pearson M."/>
            <person name="Roberts A."/>
            <person name="Saif S."/>
            <person name="Shea T."/>
            <person name="Shenoy N."/>
            <person name="Sisk P."/>
            <person name="Stolte C."/>
            <person name="Sykes S."/>
            <person name="Walk T."/>
            <person name="White J."/>
            <person name="Yandava C."/>
            <person name="Haas B."/>
            <person name="Nusbaum C."/>
            <person name="Birren B."/>
        </authorList>
    </citation>
    <scope>NUCLEOTIDE SEQUENCE</scope>
    <source>
        <strain evidence="3">ATCC 64411</strain>
    </source>
</reference>
<dbReference type="OMA" id="DWYNTEH"/>